<protein>
    <submittedName>
        <fullName evidence="2">Bacteriophage Gp15 protein</fullName>
    </submittedName>
</protein>
<name>A0A0R2K085_9LACO</name>
<dbReference type="Pfam" id="PF06854">
    <property type="entry name" value="Phage_Gp15"/>
    <property type="match status" value="1"/>
</dbReference>
<evidence type="ECO:0000313" key="4">
    <source>
        <dbReference type="Proteomes" id="UP000182818"/>
    </source>
</evidence>
<proteinExistence type="predicted"/>
<dbReference type="OrthoDB" id="1758052at2"/>
<accession>A0A0R2K085</accession>
<reference evidence="2 4" key="2">
    <citation type="submission" date="2016-10" db="EMBL/GenBank/DDBJ databases">
        <authorList>
            <person name="Varghese N."/>
            <person name="Submissions S."/>
        </authorList>
    </citation>
    <scope>NUCLEOTIDE SEQUENCE [LARGE SCALE GENOMIC DNA]</scope>
    <source>
        <strain evidence="2 4">CGMCC 1.3889</strain>
    </source>
</reference>
<evidence type="ECO:0000313" key="1">
    <source>
        <dbReference type="EMBL" id="KRN82899.1"/>
    </source>
</evidence>
<dbReference type="EMBL" id="JQBY01000006">
    <property type="protein sequence ID" value="KRN82899.1"/>
    <property type="molecule type" value="Genomic_DNA"/>
</dbReference>
<dbReference type="Proteomes" id="UP000051749">
    <property type="component" value="Unassembled WGS sequence"/>
</dbReference>
<reference evidence="1 3" key="1">
    <citation type="journal article" date="2015" name="Genome Announc.">
        <title>Expanding the biotechnology potential of lactobacilli through comparative genomics of 213 strains and associated genera.</title>
        <authorList>
            <person name="Sun Z."/>
            <person name="Harris H.M."/>
            <person name="McCann A."/>
            <person name="Guo C."/>
            <person name="Argimon S."/>
            <person name="Zhang W."/>
            <person name="Yang X."/>
            <person name="Jeffery I.B."/>
            <person name="Cooney J.C."/>
            <person name="Kagawa T.F."/>
            <person name="Liu W."/>
            <person name="Song Y."/>
            <person name="Salvetti E."/>
            <person name="Wrobel A."/>
            <person name="Rasinkangas P."/>
            <person name="Parkhill J."/>
            <person name="Rea M.C."/>
            <person name="O'Sullivan O."/>
            <person name="Ritari J."/>
            <person name="Douillard F.P."/>
            <person name="Paul Ross R."/>
            <person name="Yang R."/>
            <person name="Briner A.E."/>
            <person name="Felis G.E."/>
            <person name="de Vos W.M."/>
            <person name="Barrangou R."/>
            <person name="Klaenhammer T.R."/>
            <person name="Caufield P.W."/>
            <person name="Cui Y."/>
            <person name="Zhang H."/>
            <person name="O'Toole P.W."/>
        </authorList>
    </citation>
    <scope>NUCLEOTIDE SEQUENCE [LARGE SCALE GENOMIC DNA]</scope>
    <source>
        <strain evidence="1 3">DSM 22301</strain>
    </source>
</reference>
<dbReference type="GeneID" id="76043209"/>
<dbReference type="AlphaFoldDB" id="A0A0R2K085"/>
<dbReference type="Proteomes" id="UP000182818">
    <property type="component" value="Unassembled WGS sequence"/>
</dbReference>
<dbReference type="STRING" id="319653.SAMN04487973_102143"/>
<evidence type="ECO:0000313" key="3">
    <source>
        <dbReference type="Proteomes" id="UP000051749"/>
    </source>
</evidence>
<dbReference type="EMBL" id="FOGK01000002">
    <property type="protein sequence ID" value="SER17510.1"/>
    <property type="molecule type" value="Genomic_DNA"/>
</dbReference>
<evidence type="ECO:0000313" key="2">
    <source>
        <dbReference type="EMBL" id="SER17510.1"/>
    </source>
</evidence>
<organism evidence="1 3">
    <name type="scientific">Pediococcus ethanolidurans</name>
    <dbReference type="NCBI Taxonomy" id="319653"/>
    <lineage>
        <taxon>Bacteria</taxon>
        <taxon>Bacillati</taxon>
        <taxon>Bacillota</taxon>
        <taxon>Bacilli</taxon>
        <taxon>Lactobacillales</taxon>
        <taxon>Lactobacillaceae</taxon>
        <taxon>Pediococcus</taxon>
    </lineage>
</organism>
<comment type="caution">
    <text evidence="1">The sequence shown here is derived from an EMBL/GenBank/DDBJ whole genome shotgun (WGS) entry which is preliminary data.</text>
</comment>
<keyword evidence="4" id="KW-1185">Reference proteome</keyword>
<gene>
    <name evidence="1" type="ORF">IV87_GL001853</name>
    <name evidence="2" type="ORF">SAMN04487973_102143</name>
</gene>
<sequence>MLLHSIVEKPLDHIHINGRDYRVCLTFDKVIKFYNTIDSKHVSERQIIASFFELVPDAQPKDFTLSQIIKALSFFMDYINYSPYGSQGRVDMTGQALAQSSDTKYYDFFQDAQIIYASFLMYANIDLYDQIGKLHWDKFQAILMCLPDESMFRKVVDIRQRQPNDEERKDGKFVASLNQQKEYYKLKDSRQLKNNAISRQIGGV</sequence>
<dbReference type="InterPro" id="IPR009660">
    <property type="entry name" value="Phage_A500_Gp15"/>
</dbReference>
<dbReference type="PATRIC" id="fig|319653.3.peg.1886"/>
<dbReference type="RefSeq" id="WP_057805603.1">
    <property type="nucleotide sequence ID" value="NZ_BJYP01000011.1"/>
</dbReference>